<dbReference type="PANTHER" id="PTHR42759:SF5">
    <property type="entry name" value="METHANOL DEHYDROGENASE REGULATOR"/>
    <property type="match status" value="1"/>
</dbReference>
<dbReference type="PIRSF" id="PIRSF002849">
    <property type="entry name" value="AAA_ATPase_chaperone_MoxR_prd"/>
    <property type="match status" value="1"/>
</dbReference>
<dbReference type="Proteomes" id="UP000018895">
    <property type="component" value="Unassembled WGS sequence"/>
</dbReference>
<keyword evidence="7" id="KW-1185">Reference proteome</keyword>
<evidence type="ECO:0000259" key="5">
    <source>
        <dbReference type="Pfam" id="PF17863"/>
    </source>
</evidence>
<dbReference type="GO" id="GO:0005524">
    <property type="term" value="F:ATP binding"/>
    <property type="evidence" value="ECO:0007669"/>
    <property type="project" value="UniProtKB-KW"/>
</dbReference>
<dbReference type="Gene3D" id="3.40.50.300">
    <property type="entry name" value="P-loop containing nucleotide triphosphate hydrolases"/>
    <property type="match status" value="1"/>
</dbReference>
<organism evidence="6 7">
    <name type="scientific">Halalkalibacter hemicellulosilyticusJCM 9152</name>
    <dbReference type="NCBI Taxonomy" id="1236971"/>
    <lineage>
        <taxon>Bacteria</taxon>
        <taxon>Bacillati</taxon>
        <taxon>Bacillota</taxon>
        <taxon>Bacilli</taxon>
        <taxon>Bacillales</taxon>
        <taxon>Bacillaceae</taxon>
        <taxon>Halalkalibacter</taxon>
    </lineage>
</organism>
<sequence>MDVSVVQELANRVKMNIQKVMVGKDKSIDQILVAMIASGHVLLEDVPGTGKTLLAKSMAKSLSCSFNRIQFTPDLLPTDVTGLNFYSQKESDFIFKKGPIFSNIILADEVNRATPRTQSSLLECMEEKQVTIDGETKQLEEPFMIIATQNPVENQGTFPLPEAQLDRFLIKLDLGYPSKEEGIAILKRFKENNPIETISSVATTEDVIAAQKLFTSVYISDDLLEYMLTIVEETRHHPEIELGISPRGSQALLKAVQAYAAINGRSYVIPDDIIEMLKPVVSHRMVLTHTAKYKKQDPGHVLDEILSTLTVPAESIETGMTSS</sequence>
<dbReference type="CDD" id="cd00009">
    <property type="entry name" value="AAA"/>
    <property type="match status" value="1"/>
</dbReference>
<evidence type="ECO:0000256" key="2">
    <source>
        <dbReference type="ARBA" id="ARBA00022840"/>
    </source>
</evidence>
<keyword evidence="2" id="KW-0067">ATP-binding</keyword>
<dbReference type="AlphaFoldDB" id="W4QG23"/>
<name>W4QG23_9BACI</name>
<evidence type="ECO:0000259" key="4">
    <source>
        <dbReference type="Pfam" id="PF07726"/>
    </source>
</evidence>
<dbReference type="STRING" id="1236971.JCM9152_2010"/>
<feature type="domain" description="ChlI/MoxR AAA lid" evidence="5">
    <location>
        <begin position="233"/>
        <end position="303"/>
    </location>
</feature>
<dbReference type="InterPro" id="IPR027417">
    <property type="entry name" value="P-loop_NTPase"/>
</dbReference>
<proteinExistence type="inferred from homology"/>
<dbReference type="InterPro" id="IPR011703">
    <property type="entry name" value="ATPase_AAA-3"/>
</dbReference>
<evidence type="ECO:0000256" key="3">
    <source>
        <dbReference type="ARBA" id="ARBA00061607"/>
    </source>
</evidence>
<evidence type="ECO:0000313" key="6">
    <source>
        <dbReference type="EMBL" id="GAE30598.1"/>
    </source>
</evidence>
<dbReference type="InterPro" id="IPR050764">
    <property type="entry name" value="CbbQ/NirQ/NorQ/GpvN"/>
</dbReference>
<protein>
    <submittedName>
        <fullName evidence="6">MoxR-like ATPases</fullName>
    </submittedName>
</protein>
<comment type="similarity">
    <text evidence="3">Belongs to the MoxR family.</text>
</comment>
<dbReference type="SUPFAM" id="SSF52540">
    <property type="entry name" value="P-loop containing nucleoside triphosphate hydrolases"/>
    <property type="match status" value="1"/>
</dbReference>
<dbReference type="EMBL" id="BAUU01000012">
    <property type="protein sequence ID" value="GAE30598.1"/>
    <property type="molecule type" value="Genomic_DNA"/>
</dbReference>
<dbReference type="PANTHER" id="PTHR42759">
    <property type="entry name" value="MOXR FAMILY PROTEIN"/>
    <property type="match status" value="1"/>
</dbReference>
<reference evidence="6" key="1">
    <citation type="journal article" date="2014" name="Genome Announc.">
        <title>Draft Genome Sequences of Three Alkaliphilic Bacillus Strains, Bacillus wakoensis JCM 9140T, Bacillus akibai JCM 9157T, and Bacillus hemicellulosilyticus JCM 9152T.</title>
        <authorList>
            <person name="Yuki M."/>
            <person name="Oshima K."/>
            <person name="Suda W."/>
            <person name="Oshida Y."/>
            <person name="Kitamura K."/>
            <person name="Iida T."/>
            <person name="Hattori M."/>
            <person name="Ohkuma M."/>
        </authorList>
    </citation>
    <scope>NUCLEOTIDE SEQUENCE [LARGE SCALE GENOMIC DNA]</scope>
    <source>
        <strain evidence="6">JCM 9152</strain>
    </source>
</reference>
<accession>W4QG23</accession>
<dbReference type="Gene3D" id="1.10.8.80">
    <property type="entry name" value="Magnesium chelatase subunit I, C-Terminal domain"/>
    <property type="match status" value="1"/>
</dbReference>
<gene>
    <name evidence="6" type="ORF">JCM9152_2010</name>
</gene>
<dbReference type="Pfam" id="PF07726">
    <property type="entry name" value="AAA_3"/>
    <property type="match status" value="1"/>
</dbReference>
<dbReference type="GO" id="GO:0016887">
    <property type="term" value="F:ATP hydrolysis activity"/>
    <property type="evidence" value="ECO:0007669"/>
    <property type="project" value="InterPro"/>
</dbReference>
<feature type="domain" description="ATPase AAA-3" evidence="4">
    <location>
        <begin position="40"/>
        <end position="170"/>
    </location>
</feature>
<evidence type="ECO:0000256" key="1">
    <source>
        <dbReference type="ARBA" id="ARBA00022741"/>
    </source>
</evidence>
<evidence type="ECO:0000313" key="7">
    <source>
        <dbReference type="Proteomes" id="UP000018895"/>
    </source>
</evidence>
<dbReference type="Pfam" id="PF17863">
    <property type="entry name" value="AAA_lid_2"/>
    <property type="match status" value="1"/>
</dbReference>
<keyword evidence="1" id="KW-0547">Nucleotide-binding</keyword>
<dbReference type="InterPro" id="IPR041628">
    <property type="entry name" value="ChlI/MoxR_AAA_lid"/>
</dbReference>
<comment type="caution">
    <text evidence="6">The sequence shown here is derived from an EMBL/GenBank/DDBJ whole genome shotgun (WGS) entry which is preliminary data.</text>
</comment>
<dbReference type="FunFam" id="3.40.50.300:FF:000640">
    <property type="entry name" value="MoxR family ATPase"/>
    <property type="match status" value="1"/>
</dbReference>
<dbReference type="OrthoDB" id="9808397at2"/>
<dbReference type="RefSeq" id="WP_035343383.1">
    <property type="nucleotide sequence ID" value="NZ_BAUU01000012.1"/>
</dbReference>